<feature type="compositionally biased region" description="Low complexity" evidence="1">
    <location>
        <begin position="1"/>
        <end position="17"/>
    </location>
</feature>
<dbReference type="AlphaFoldDB" id="A0A2V3J580"/>
<name>A0A2V3J580_9FLOR</name>
<organism evidence="2 3">
    <name type="scientific">Gracilariopsis chorda</name>
    <dbReference type="NCBI Taxonomy" id="448386"/>
    <lineage>
        <taxon>Eukaryota</taxon>
        <taxon>Rhodophyta</taxon>
        <taxon>Florideophyceae</taxon>
        <taxon>Rhodymeniophycidae</taxon>
        <taxon>Gracilariales</taxon>
        <taxon>Gracilariaceae</taxon>
        <taxon>Gracilariopsis</taxon>
    </lineage>
</organism>
<dbReference type="EMBL" id="NBIV01000008">
    <property type="protein sequence ID" value="PXF49157.1"/>
    <property type="molecule type" value="Genomic_DNA"/>
</dbReference>
<evidence type="ECO:0000313" key="2">
    <source>
        <dbReference type="EMBL" id="PXF49157.1"/>
    </source>
</evidence>
<dbReference type="GO" id="GO:0005634">
    <property type="term" value="C:nucleus"/>
    <property type="evidence" value="ECO:0007669"/>
    <property type="project" value="TreeGrafter"/>
</dbReference>
<dbReference type="Proteomes" id="UP000247409">
    <property type="component" value="Unassembled WGS sequence"/>
</dbReference>
<protein>
    <submittedName>
        <fullName evidence="2">Cyclin-U2-2</fullName>
    </submittedName>
</protein>
<dbReference type="CDD" id="cd20557">
    <property type="entry name" value="CYCLIN_ScPCL1-like"/>
    <property type="match status" value="1"/>
</dbReference>
<evidence type="ECO:0000313" key="3">
    <source>
        <dbReference type="Proteomes" id="UP000247409"/>
    </source>
</evidence>
<sequence>MIHAKSTTSTTITSRTPSPSPRHGNNSEAQPKCGSPSISTAESTPSNNRTPRRRTTAMSPSFNIPLINCLPALLMVLNTALHNRAEKGEQWLNAACASRGPFDLALVVPLVPKPMLSGLTVSQIGHMYRAALGVSRSPFDLLSGSATLNGVVHHIVRHTNVSRSALVIAAVYIDRLTAAVPHMFVTRTNIQRLFAVAFVLAAKWLEDIFFPSNCFADFFGMHPVEMGQLERWFAASIGYRLFVSTEQFHDAQVALMAEALDSDSGLHVFHSLLHHNIAFVQKALHMAPSWKELAVQPPAPCDNAMLWGSIWQTAGRLVETPGEESALDDAPGDAVGCNCVRTERRMVRGQEVVQELARVQLAHDFSVTPEGLFARHWQRYFTEIGLVRYAKLDRIARDEWVENLILPPLEHPEEPWGSWWPKVEVPPAEEDERDSCSFDLEAFIMQAAAAPGLSAGRTLAPD</sequence>
<dbReference type="STRING" id="448386.A0A2V3J580"/>
<dbReference type="PANTHER" id="PTHR15615">
    <property type="match status" value="1"/>
</dbReference>
<dbReference type="InterPro" id="IPR013922">
    <property type="entry name" value="Cyclin_PHO80-like"/>
</dbReference>
<reference evidence="2 3" key="1">
    <citation type="journal article" date="2018" name="Mol. Biol. Evol.">
        <title>Analysis of the draft genome of the red seaweed Gracilariopsis chorda provides insights into genome size evolution in Rhodophyta.</title>
        <authorList>
            <person name="Lee J."/>
            <person name="Yang E.C."/>
            <person name="Graf L."/>
            <person name="Yang J.H."/>
            <person name="Qiu H."/>
            <person name="Zel Zion U."/>
            <person name="Chan C.X."/>
            <person name="Stephens T.G."/>
            <person name="Weber A.P.M."/>
            <person name="Boo G.H."/>
            <person name="Boo S.M."/>
            <person name="Kim K.M."/>
            <person name="Shin Y."/>
            <person name="Jung M."/>
            <person name="Lee S.J."/>
            <person name="Yim H.S."/>
            <person name="Lee J.H."/>
            <person name="Bhattacharya D."/>
            <person name="Yoon H.S."/>
        </authorList>
    </citation>
    <scope>NUCLEOTIDE SEQUENCE [LARGE SCALE GENOMIC DNA]</scope>
    <source>
        <strain evidence="2 3">SKKU-2015</strain>
        <tissue evidence="2">Whole body</tissue>
    </source>
</reference>
<gene>
    <name evidence="2" type="ORF">BWQ96_01106</name>
</gene>
<dbReference type="Pfam" id="PF08613">
    <property type="entry name" value="Cyclin"/>
    <property type="match status" value="1"/>
</dbReference>
<dbReference type="GO" id="GO:0000307">
    <property type="term" value="C:cyclin-dependent protein kinase holoenzyme complex"/>
    <property type="evidence" value="ECO:0007669"/>
    <property type="project" value="TreeGrafter"/>
</dbReference>
<accession>A0A2V3J580</accession>
<dbReference type="GO" id="GO:0016538">
    <property type="term" value="F:cyclin-dependent protein serine/threonine kinase regulator activity"/>
    <property type="evidence" value="ECO:0007669"/>
    <property type="project" value="TreeGrafter"/>
</dbReference>
<feature type="region of interest" description="Disordered" evidence="1">
    <location>
        <begin position="1"/>
        <end position="58"/>
    </location>
</feature>
<dbReference type="OrthoDB" id="286814at2759"/>
<dbReference type="PANTHER" id="PTHR15615:SF108">
    <property type="entry name" value="PROTEIN CNPPD1"/>
    <property type="match status" value="1"/>
</dbReference>
<comment type="caution">
    <text evidence="2">The sequence shown here is derived from an EMBL/GenBank/DDBJ whole genome shotgun (WGS) entry which is preliminary data.</text>
</comment>
<proteinExistence type="predicted"/>
<keyword evidence="3" id="KW-1185">Reference proteome</keyword>
<dbReference type="Gene3D" id="1.10.472.10">
    <property type="entry name" value="Cyclin-like"/>
    <property type="match status" value="1"/>
</dbReference>
<evidence type="ECO:0000256" key="1">
    <source>
        <dbReference type="SAM" id="MobiDB-lite"/>
    </source>
</evidence>
<dbReference type="SUPFAM" id="SSF47954">
    <property type="entry name" value="Cyclin-like"/>
    <property type="match status" value="1"/>
</dbReference>
<dbReference type="GO" id="GO:0019901">
    <property type="term" value="F:protein kinase binding"/>
    <property type="evidence" value="ECO:0007669"/>
    <property type="project" value="InterPro"/>
</dbReference>
<dbReference type="InterPro" id="IPR036915">
    <property type="entry name" value="Cyclin-like_sf"/>
</dbReference>